<dbReference type="GO" id="GO:0005102">
    <property type="term" value="F:signaling receptor binding"/>
    <property type="evidence" value="ECO:0007669"/>
    <property type="project" value="TreeGrafter"/>
</dbReference>
<dbReference type="Proteomes" id="UP000264820">
    <property type="component" value="Unplaced"/>
</dbReference>
<reference evidence="1" key="1">
    <citation type="submission" date="2025-08" db="UniProtKB">
        <authorList>
            <consortium name="Ensembl"/>
        </authorList>
    </citation>
    <scope>IDENTIFICATION</scope>
</reference>
<dbReference type="PANTHER" id="PTHR35353:SF1">
    <property type="entry name" value="OSTEOCRIN"/>
    <property type="match status" value="1"/>
</dbReference>
<protein>
    <submittedName>
        <fullName evidence="1">Uncharacterized protein</fullName>
    </submittedName>
</protein>
<dbReference type="GO" id="GO:0005615">
    <property type="term" value="C:extracellular space"/>
    <property type="evidence" value="ECO:0007669"/>
    <property type="project" value="TreeGrafter"/>
</dbReference>
<reference evidence="1" key="2">
    <citation type="submission" date="2025-09" db="UniProtKB">
        <authorList>
            <consortium name="Ensembl"/>
        </authorList>
    </citation>
    <scope>IDENTIFICATION</scope>
</reference>
<keyword evidence="2" id="KW-1185">Reference proteome</keyword>
<dbReference type="InterPro" id="IPR021088">
    <property type="entry name" value="Osteocrin"/>
</dbReference>
<dbReference type="Pfam" id="PF11037">
    <property type="entry name" value="Musclin"/>
    <property type="match status" value="1"/>
</dbReference>
<evidence type="ECO:0000313" key="2">
    <source>
        <dbReference type="Proteomes" id="UP000264820"/>
    </source>
</evidence>
<proteinExistence type="predicted"/>
<sequence length="111" mass="12360">ALQEEGTLRNFVHVVHLKLHVDADASTISRPAALAHPGATKMLRPDHRAKAENDVTETKRKANLTGNASLLDRLSAVDVCVTFRVTDLPRRRLSLPPMDRIGMRHLPNRRG</sequence>
<evidence type="ECO:0000313" key="1">
    <source>
        <dbReference type="Ensembl" id="ENSHCOP00000000513.1"/>
    </source>
</evidence>
<dbReference type="Ensembl" id="ENSHCOT00000013632.1">
    <property type="protein sequence ID" value="ENSHCOP00000000513.1"/>
    <property type="gene ID" value="ENSHCOG00000001355.1"/>
</dbReference>
<dbReference type="GO" id="GO:0009755">
    <property type="term" value="P:hormone-mediated signaling pathway"/>
    <property type="evidence" value="ECO:0007669"/>
    <property type="project" value="TreeGrafter"/>
</dbReference>
<dbReference type="AlphaFoldDB" id="A0A3Q2X9H4"/>
<dbReference type="PANTHER" id="PTHR35353">
    <property type="entry name" value="OSTEOCRIN"/>
    <property type="match status" value="1"/>
</dbReference>
<dbReference type="GeneTree" id="ENSGT00940000171805"/>
<name>A0A3Q2X9H4_HIPCM</name>
<accession>A0A3Q2X9H4</accession>
<organism evidence="1 2">
    <name type="scientific">Hippocampus comes</name>
    <name type="common">Tiger tail seahorse</name>
    <dbReference type="NCBI Taxonomy" id="109280"/>
    <lineage>
        <taxon>Eukaryota</taxon>
        <taxon>Metazoa</taxon>
        <taxon>Chordata</taxon>
        <taxon>Craniata</taxon>
        <taxon>Vertebrata</taxon>
        <taxon>Euteleostomi</taxon>
        <taxon>Actinopterygii</taxon>
        <taxon>Neopterygii</taxon>
        <taxon>Teleostei</taxon>
        <taxon>Neoteleostei</taxon>
        <taxon>Acanthomorphata</taxon>
        <taxon>Syngnathiaria</taxon>
        <taxon>Syngnathiformes</taxon>
        <taxon>Syngnathoidei</taxon>
        <taxon>Syngnathidae</taxon>
        <taxon>Hippocampus</taxon>
    </lineage>
</organism>